<evidence type="ECO:0000313" key="5">
    <source>
        <dbReference type="EMBL" id="EDV20699.1"/>
    </source>
</evidence>
<gene>
    <name evidence="5" type="ORF">TRIADDRAFT_31603</name>
</gene>
<accession>B3S9H4</accession>
<dbReference type="PANTHER" id="PTHR24251:SF37">
    <property type="entry name" value="CUB DOMAIN-CONTAINING PROTEIN"/>
    <property type="match status" value="1"/>
</dbReference>
<sequence>CSKIYTKFSANITSPNYPNAYPESVRCCSRIILNDTKVIFLWFNSFNIEYESSCSYDYIFVLPGKAANQECNDAIVSASTPPQCGKTLPKPFSIQSNVVLIYFRSDDVRDGSNGYQLGYEGGRFIPNTFVVSNFDNLLIKYY</sequence>
<dbReference type="SUPFAM" id="SSF49854">
    <property type="entry name" value="Spermadhesin, CUB domain"/>
    <property type="match status" value="1"/>
</dbReference>
<comment type="caution">
    <text evidence="3">Lacks conserved residue(s) required for the propagation of feature annotation.</text>
</comment>
<reference evidence="5 6" key="1">
    <citation type="journal article" date="2008" name="Nature">
        <title>The Trichoplax genome and the nature of placozoans.</title>
        <authorList>
            <person name="Srivastava M."/>
            <person name="Begovic E."/>
            <person name="Chapman J."/>
            <person name="Putnam N.H."/>
            <person name="Hellsten U."/>
            <person name="Kawashima T."/>
            <person name="Kuo A."/>
            <person name="Mitros T."/>
            <person name="Salamov A."/>
            <person name="Carpenter M.L."/>
            <person name="Signorovitch A.Y."/>
            <person name="Moreno M.A."/>
            <person name="Kamm K."/>
            <person name="Grimwood J."/>
            <person name="Schmutz J."/>
            <person name="Shapiro H."/>
            <person name="Grigoriev I.V."/>
            <person name="Buss L.W."/>
            <person name="Schierwater B."/>
            <person name="Dellaporta S.L."/>
            <person name="Rokhsar D.S."/>
        </authorList>
    </citation>
    <scope>NUCLEOTIDE SEQUENCE [LARGE SCALE GENOMIC DNA]</scope>
    <source>
        <strain evidence="5 6">Grell-BS-1999</strain>
    </source>
</reference>
<feature type="non-terminal residue" evidence="5">
    <location>
        <position position="1"/>
    </location>
</feature>
<keyword evidence="1" id="KW-0677">Repeat</keyword>
<dbReference type="SMART" id="SM00042">
    <property type="entry name" value="CUB"/>
    <property type="match status" value="1"/>
</dbReference>
<name>B3S9H4_TRIAD</name>
<dbReference type="KEGG" id="tad:TRIADDRAFT_31603"/>
<dbReference type="PhylomeDB" id="B3S9H4"/>
<dbReference type="InterPro" id="IPR000859">
    <property type="entry name" value="CUB_dom"/>
</dbReference>
<protein>
    <recommendedName>
        <fullName evidence="4">CUB domain-containing protein</fullName>
    </recommendedName>
</protein>
<dbReference type="GeneID" id="6758112"/>
<feature type="domain" description="CUB" evidence="4">
    <location>
        <begin position="1"/>
        <end position="122"/>
    </location>
</feature>
<evidence type="ECO:0000313" key="6">
    <source>
        <dbReference type="Proteomes" id="UP000009022"/>
    </source>
</evidence>
<evidence type="ECO:0000256" key="3">
    <source>
        <dbReference type="PROSITE-ProRule" id="PRU00059"/>
    </source>
</evidence>
<dbReference type="Proteomes" id="UP000009022">
    <property type="component" value="Unassembled WGS sequence"/>
</dbReference>
<dbReference type="Gene3D" id="2.60.120.290">
    <property type="entry name" value="Spermadhesin, CUB domain"/>
    <property type="match status" value="1"/>
</dbReference>
<dbReference type="EMBL" id="DS985258">
    <property type="protein sequence ID" value="EDV20699.1"/>
    <property type="molecule type" value="Genomic_DNA"/>
</dbReference>
<keyword evidence="2" id="KW-1015">Disulfide bond</keyword>
<dbReference type="PANTHER" id="PTHR24251">
    <property type="entry name" value="OVOCHYMASE-RELATED"/>
    <property type="match status" value="1"/>
</dbReference>
<dbReference type="Pfam" id="PF00431">
    <property type="entry name" value="CUB"/>
    <property type="match status" value="1"/>
</dbReference>
<evidence type="ECO:0000256" key="2">
    <source>
        <dbReference type="ARBA" id="ARBA00023157"/>
    </source>
</evidence>
<dbReference type="CDD" id="cd00041">
    <property type="entry name" value="CUB"/>
    <property type="match status" value="1"/>
</dbReference>
<dbReference type="AlphaFoldDB" id="B3S9H4"/>
<dbReference type="CTD" id="6758112"/>
<dbReference type="HOGENOM" id="CLU_103588_4_1_1"/>
<dbReference type="PROSITE" id="PS01180">
    <property type="entry name" value="CUB"/>
    <property type="match status" value="1"/>
</dbReference>
<evidence type="ECO:0000256" key="1">
    <source>
        <dbReference type="ARBA" id="ARBA00022737"/>
    </source>
</evidence>
<organism evidence="5 6">
    <name type="scientific">Trichoplax adhaerens</name>
    <name type="common">Trichoplax reptans</name>
    <dbReference type="NCBI Taxonomy" id="10228"/>
    <lineage>
        <taxon>Eukaryota</taxon>
        <taxon>Metazoa</taxon>
        <taxon>Placozoa</taxon>
        <taxon>Uniplacotomia</taxon>
        <taxon>Trichoplacea</taxon>
        <taxon>Trichoplacidae</taxon>
        <taxon>Trichoplax</taxon>
    </lineage>
</organism>
<dbReference type="STRING" id="10228.B3S9H4"/>
<keyword evidence="6" id="KW-1185">Reference proteome</keyword>
<dbReference type="InterPro" id="IPR035914">
    <property type="entry name" value="Sperma_CUB_dom_sf"/>
</dbReference>
<dbReference type="OrthoDB" id="9985152at2759"/>
<proteinExistence type="predicted"/>
<dbReference type="InParanoid" id="B3S9H4"/>
<evidence type="ECO:0000259" key="4">
    <source>
        <dbReference type="PROSITE" id="PS01180"/>
    </source>
</evidence>
<dbReference type="RefSeq" id="XP_002116899.1">
    <property type="nucleotide sequence ID" value="XM_002116863.1"/>
</dbReference>